<evidence type="ECO:0000256" key="2">
    <source>
        <dbReference type="ARBA" id="ARBA00022801"/>
    </source>
</evidence>
<dbReference type="PANTHER" id="PTHR42715">
    <property type="entry name" value="BETA-GLUCOSIDASE"/>
    <property type="match status" value="1"/>
</dbReference>
<dbReference type="EMBL" id="JBHULU010000010">
    <property type="protein sequence ID" value="MFD2513607.1"/>
    <property type="molecule type" value="Genomic_DNA"/>
</dbReference>
<dbReference type="GO" id="GO:0008422">
    <property type="term" value="F:beta-glucosidase activity"/>
    <property type="evidence" value="ECO:0007669"/>
    <property type="project" value="UniProtKB-EC"/>
</dbReference>
<evidence type="ECO:0000256" key="5">
    <source>
        <dbReference type="SAM" id="SignalP"/>
    </source>
</evidence>
<feature type="signal peptide" evidence="5">
    <location>
        <begin position="1"/>
        <end position="18"/>
    </location>
</feature>
<comment type="similarity">
    <text evidence="1 4">Belongs to the glycosyl hydrolase 3 family.</text>
</comment>
<dbReference type="InterPro" id="IPR019800">
    <property type="entry name" value="Glyco_hydro_3_AS"/>
</dbReference>
<dbReference type="EC" id="3.2.1.21" evidence="7"/>
<comment type="caution">
    <text evidence="7">The sequence shown here is derived from an EMBL/GenBank/DDBJ whole genome shotgun (WGS) entry which is preliminary data.</text>
</comment>
<evidence type="ECO:0000256" key="3">
    <source>
        <dbReference type="ARBA" id="ARBA00023277"/>
    </source>
</evidence>
<dbReference type="Gene3D" id="2.60.40.10">
    <property type="entry name" value="Immunoglobulins"/>
    <property type="match status" value="1"/>
</dbReference>
<evidence type="ECO:0000256" key="1">
    <source>
        <dbReference type="ARBA" id="ARBA00005336"/>
    </source>
</evidence>
<dbReference type="Pfam" id="PF14310">
    <property type="entry name" value="Fn3-like"/>
    <property type="match status" value="1"/>
</dbReference>
<organism evidence="7 8">
    <name type="scientific">Pontibacter locisalis</name>
    <dbReference type="NCBI Taxonomy" id="1719035"/>
    <lineage>
        <taxon>Bacteria</taxon>
        <taxon>Pseudomonadati</taxon>
        <taxon>Bacteroidota</taxon>
        <taxon>Cytophagia</taxon>
        <taxon>Cytophagales</taxon>
        <taxon>Hymenobacteraceae</taxon>
        <taxon>Pontibacter</taxon>
    </lineage>
</organism>
<accession>A0ABW5IIZ8</accession>
<dbReference type="InterPro" id="IPR002772">
    <property type="entry name" value="Glyco_hydro_3_C"/>
</dbReference>
<feature type="chain" id="PRO_5046637092" evidence="5">
    <location>
        <begin position="19"/>
        <end position="759"/>
    </location>
</feature>
<keyword evidence="5" id="KW-0732">Signal</keyword>
<evidence type="ECO:0000313" key="7">
    <source>
        <dbReference type="EMBL" id="MFD2513607.1"/>
    </source>
</evidence>
<gene>
    <name evidence="7" type="primary">bglX</name>
    <name evidence="7" type="ORF">ACFSRY_06995</name>
</gene>
<reference evidence="8" key="1">
    <citation type="journal article" date="2019" name="Int. J. Syst. Evol. Microbiol.">
        <title>The Global Catalogue of Microorganisms (GCM) 10K type strain sequencing project: providing services to taxonomists for standard genome sequencing and annotation.</title>
        <authorList>
            <consortium name="The Broad Institute Genomics Platform"/>
            <consortium name="The Broad Institute Genome Sequencing Center for Infectious Disease"/>
            <person name="Wu L."/>
            <person name="Ma J."/>
        </authorList>
    </citation>
    <scope>NUCLEOTIDE SEQUENCE [LARGE SCALE GENOMIC DNA]</scope>
    <source>
        <strain evidence="8">KCTC 42498</strain>
    </source>
</reference>
<dbReference type="InterPro" id="IPR050288">
    <property type="entry name" value="Cellulose_deg_GH3"/>
</dbReference>
<feature type="domain" description="Fibronectin type III-like" evidence="6">
    <location>
        <begin position="674"/>
        <end position="743"/>
    </location>
</feature>
<keyword evidence="3" id="KW-0119">Carbohydrate metabolism</keyword>
<dbReference type="PROSITE" id="PS00775">
    <property type="entry name" value="GLYCOSYL_HYDROL_F3"/>
    <property type="match status" value="1"/>
</dbReference>
<dbReference type="InterPro" id="IPR017853">
    <property type="entry name" value="GH"/>
</dbReference>
<dbReference type="InterPro" id="IPR013783">
    <property type="entry name" value="Ig-like_fold"/>
</dbReference>
<dbReference type="Gene3D" id="3.40.50.1700">
    <property type="entry name" value="Glycoside hydrolase family 3 C-terminal domain"/>
    <property type="match status" value="1"/>
</dbReference>
<dbReference type="NCBIfam" id="NF011678">
    <property type="entry name" value="PRK15098.1"/>
    <property type="match status" value="1"/>
</dbReference>
<evidence type="ECO:0000256" key="4">
    <source>
        <dbReference type="RuleBase" id="RU361161"/>
    </source>
</evidence>
<dbReference type="InterPro" id="IPR026891">
    <property type="entry name" value="Fn3-like"/>
</dbReference>
<dbReference type="SMART" id="SM01217">
    <property type="entry name" value="Fn3_like"/>
    <property type="match status" value="1"/>
</dbReference>
<dbReference type="PRINTS" id="PR00133">
    <property type="entry name" value="GLHYDRLASE3"/>
</dbReference>
<evidence type="ECO:0000313" key="8">
    <source>
        <dbReference type="Proteomes" id="UP001597544"/>
    </source>
</evidence>
<proteinExistence type="inferred from homology"/>
<keyword evidence="8" id="KW-1185">Reference proteome</keyword>
<keyword evidence="4 7" id="KW-0326">Glycosidase</keyword>
<dbReference type="SUPFAM" id="SSF52279">
    <property type="entry name" value="Beta-D-glucan exohydrolase, C-terminal domain"/>
    <property type="match status" value="1"/>
</dbReference>
<evidence type="ECO:0000259" key="6">
    <source>
        <dbReference type="SMART" id="SM01217"/>
    </source>
</evidence>
<sequence>MKKTFILMLLLAVTGATVGLSSFKSGNKKANTEQRVEELLAKMTLEEKVGQLNFVVGDLFNTGPTVRTSESDIFNEAIRKGEITGIFNIHGAAYTGKLQKIAVEQSRLGIPLLIGADVIHGFKTVFPIPLGEAASWDLAAIEKGARVAAKESAASGISLTFAPMADVARDARWGRTAEGAGEDPYLVSLVTAARVKGFQGNDLSDPLTIAACVKHFVAYGAAEAGRDYNTVDISEYELRNTYLPPFKAALDAGSATLMTSFNELNGIPATANTKVMRDILRDEWGFKGVVISDWQNIQEMIAHGYAQDNAHAGELAIKAGTDMDMMAEIYLKELPRLVKSGKVEQKYLDDAVRRVLWLKFKLGLFDNPYLYSNTKTEKKQVRSKEHLQAAFEMAQRSIVLLKNEKNLLPLSTTKAKKIAVIGPLADNKEDMNGTWSFFGEAQHPVTFLEGIKKYAKGAEVTYAQGCELYSDSKAKFDEAVAAARKADVVIMAIGESAVMNGEGASRADITLPGVQMELVKAIHATGKPIIALVSSGRALELTWLDENVPAVLATWSLGSEAGNAAASVLFGEYNPSGKLPVSFPRAVGQLPLYYNHKHTGRPYEGNHSEPGSERVYKSRYRDVPNTALYPFGYGLSYTTFKYDNLKVDNNKLVPGGQLQVSVDVTNTGKHAGEEVIQLYTRDLVGSITRPVKELKKFQKLAFKPGERKTVTFTLTPEDLAFWRADLTYGTEPGDFKVFVGPNSRDVQETSFMLLKDSSM</sequence>
<dbReference type="SUPFAM" id="SSF51445">
    <property type="entry name" value="(Trans)glycosidases"/>
    <property type="match status" value="1"/>
</dbReference>
<name>A0ABW5IIZ8_9BACT</name>
<dbReference type="Pfam" id="PF00933">
    <property type="entry name" value="Glyco_hydro_3"/>
    <property type="match status" value="1"/>
</dbReference>
<dbReference type="PANTHER" id="PTHR42715:SF10">
    <property type="entry name" value="BETA-GLUCOSIDASE"/>
    <property type="match status" value="1"/>
</dbReference>
<dbReference type="Proteomes" id="UP001597544">
    <property type="component" value="Unassembled WGS sequence"/>
</dbReference>
<dbReference type="InterPro" id="IPR036881">
    <property type="entry name" value="Glyco_hydro_3_C_sf"/>
</dbReference>
<dbReference type="Gene3D" id="3.20.20.300">
    <property type="entry name" value="Glycoside hydrolase, family 3, N-terminal domain"/>
    <property type="match status" value="1"/>
</dbReference>
<keyword evidence="2 4" id="KW-0378">Hydrolase</keyword>
<dbReference type="InterPro" id="IPR036962">
    <property type="entry name" value="Glyco_hydro_3_N_sf"/>
</dbReference>
<dbReference type="InterPro" id="IPR001764">
    <property type="entry name" value="Glyco_hydro_3_N"/>
</dbReference>
<protein>
    <submittedName>
        <fullName evidence="7">Beta-glucosidase BglX</fullName>
        <ecNumber evidence="7">3.2.1.21</ecNumber>
    </submittedName>
</protein>
<dbReference type="RefSeq" id="WP_377504486.1">
    <property type="nucleotide sequence ID" value="NZ_JBHULU010000010.1"/>
</dbReference>
<dbReference type="Pfam" id="PF01915">
    <property type="entry name" value="Glyco_hydro_3_C"/>
    <property type="match status" value="1"/>
</dbReference>